<comment type="subcellular location">
    <subcellularLocation>
        <location evidence="1">Cell membrane</location>
        <topology evidence="1">Single-pass membrane protein</topology>
    </subcellularLocation>
</comment>
<dbReference type="Pfam" id="PF13677">
    <property type="entry name" value="MotB_plug"/>
    <property type="match status" value="1"/>
</dbReference>
<keyword evidence="12" id="KW-1185">Reference proteome</keyword>
<accession>A0ABW2PZ80</accession>
<keyword evidence="5 9" id="KW-1133">Transmembrane helix</keyword>
<evidence type="ECO:0000256" key="2">
    <source>
        <dbReference type="ARBA" id="ARBA00008914"/>
    </source>
</evidence>
<sequence>MSKKRRRRKYETSENQDRWMITYSDLITLLLVFFVVLYSMSQVENQKFNVLINSLRTAFQGDAILDKTVQPPEKTTSDIPAIPVKKDKEQEKENNKQLDKLYVKLNQYINKNGLKADMTLKNLPKGVQLTFKESILFDLGSAELKDQAKPVLGKVGGILNTVPNDISIEGHTDNTPMRGHSKFQSNWELSGARAQTVMYYLIQRDGLKKSRMQFVGYGEYKPIVKNDTPEHKAMNRRVNIVVLRHDSTP</sequence>
<dbReference type="Proteomes" id="UP001596505">
    <property type="component" value="Unassembled WGS sequence"/>
</dbReference>
<evidence type="ECO:0000256" key="9">
    <source>
        <dbReference type="SAM" id="Phobius"/>
    </source>
</evidence>
<gene>
    <name evidence="11" type="ORF">ACFQRG_17350</name>
</gene>
<proteinExistence type="inferred from homology"/>
<dbReference type="InterPro" id="IPR050330">
    <property type="entry name" value="Bact_OuterMem_StrucFunc"/>
</dbReference>
<keyword evidence="3" id="KW-1003">Cell membrane</keyword>
<evidence type="ECO:0000256" key="7">
    <source>
        <dbReference type="PROSITE-ProRule" id="PRU00473"/>
    </source>
</evidence>
<dbReference type="Pfam" id="PF00691">
    <property type="entry name" value="OmpA"/>
    <property type="match status" value="1"/>
</dbReference>
<keyword evidence="11" id="KW-0966">Cell projection</keyword>
<evidence type="ECO:0000256" key="3">
    <source>
        <dbReference type="ARBA" id="ARBA00022475"/>
    </source>
</evidence>
<dbReference type="PROSITE" id="PS51123">
    <property type="entry name" value="OMPA_2"/>
    <property type="match status" value="1"/>
</dbReference>
<dbReference type="PANTHER" id="PTHR30329:SF16">
    <property type="entry name" value="CHEMOTAXIS MOTB PROTEIN"/>
    <property type="match status" value="1"/>
</dbReference>
<dbReference type="Gene3D" id="3.30.1330.60">
    <property type="entry name" value="OmpA-like domain"/>
    <property type="match status" value="1"/>
</dbReference>
<evidence type="ECO:0000259" key="10">
    <source>
        <dbReference type="PROSITE" id="PS51123"/>
    </source>
</evidence>
<dbReference type="CDD" id="cd07185">
    <property type="entry name" value="OmpA_C-like"/>
    <property type="match status" value="1"/>
</dbReference>
<feature type="domain" description="OmpA-like" evidence="10">
    <location>
        <begin position="124"/>
        <end position="246"/>
    </location>
</feature>
<evidence type="ECO:0000256" key="5">
    <source>
        <dbReference type="ARBA" id="ARBA00022989"/>
    </source>
</evidence>
<evidence type="ECO:0000313" key="12">
    <source>
        <dbReference type="Proteomes" id="UP001596505"/>
    </source>
</evidence>
<keyword evidence="4 9" id="KW-0812">Transmembrane</keyword>
<feature type="region of interest" description="Disordered" evidence="8">
    <location>
        <begin position="70"/>
        <end position="93"/>
    </location>
</feature>
<evidence type="ECO:0000256" key="8">
    <source>
        <dbReference type="SAM" id="MobiDB-lite"/>
    </source>
</evidence>
<dbReference type="RefSeq" id="WP_380968407.1">
    <property type="nucleotide sequence ID" value="NZ_JBHTCO010000037.1"/>
</dbReference>
<organism evidence="11 12">
    <name type="scientific">Scopulibacillus cellulosilyticus</name>
    <dbReference type="NCBI Taxonomy" id="2665665"/>
    <lineage>
        <taxon>Bacteria</taxon>
        <taxon>Bacillati</taxon>
        <taxon>Bacillota</taxon>
        <taxon>Bacilli</taxon>
        <taxon>Bacillales</taxon>
        <taxon>Sporolactobacillaceae</taxon>
        <taxon>Scopulibacillus</taxon>
    </lineage>
</organism>
<feature type="transmembrane region" description="Helical" evidence="9">
    <location>
        <begin position="21"/>
        <end position="40"/>
    </location>
</feature>
<comment type="similarity">
    <text evidence="2">Belongs to the MotB family.</text>
</comment>
<name>A0ABW2PZ80_9BACL</name>
<dbReference type="EMBL" id="JBHTCO010000037">
    <property type="protein sequence ID" value="MFC7394692.1"/>
    <property type="molecule type" value="Genomic_DNA"/>
</dbReference>
<keyword evidence="11" id="KW-0282">Flagellum</keyword>
<comment type="caution">
    <text evidence="11">The sequence shown here is derived from an EMBL/GenBank/DDBJ whole genome shotgun (WGS) entry which is preliminary data.</text>
</comment>
<keyword evidence="6 7" id="KW-0472">Membrane</keyword>
<dbReference type="InterPro" id="IPR036737">
    <property type="entry name" value="OmpA-like_sf"/>
</dbReference>
<keyword evidence="11" id="KW-0969">Cilium</keyword>
<evidence type="ECO:0000313" key="11">
    <source>
        <dbReference type="EMBL" id="MFC7394692.1"/>
    </source>
</evidence>
<dbReference type="PANTHER" id="PTHR30329">
    <property type="entry name" value="STATOR ELEMENT OF FLAGELLAR MOTOR COMPLEX"/>
    <property type="match status" value="1"/>
</dbReference>
<protein>
    <submittedName>
        <fullName evidence="11">Flagellar motor protein MotB</fullName>
    </submittedName>
</protein>
<dbReference type="InterPro" id="IPR025713">
    <property type="entry name" value="MotB-like_N_dom"/>
</dbReference>
<evidence type="ECO:0000256" key="1">
    <source>
        <dbReference type="ARBA" id="ARBA00004162"/>
    </source>
</evidence>
<dbReference type="SUPFAM" id="SSF103088">
    <property type="entry name" value="OmpA-like"/>
    <property type="match status" value="1"/>
</dbReference>
<feature type="compositionally biased region" description="Basic and acidic residues" evidence="8">
    <location>
        <begin position="84"/>
        <end position="93"/>
    </location>
</feature>
<dbReference type="InterPro" id="IPR006665">
    <property type="entry name" value="OmpA-like"/>
</dbReference>
<reference evidence="12" key="1">
    <citation type="journal article" date="2019" name="Int. J. Syst. Evol. Microbiol.">
        <title>The Global Catalogue of Microorganisms (GCM) 10K type strain sequencing project: providing services to taxonomists for standard genome sequencing and annotation.</title>
        <authorList>
            <consortium name="The Broad Institute Genomics Platform"/>
            <consortium name="The Broad Institute Genome Sequencing Center for Infectious Disease"/>
            <person name="Wu L."/>
            <person name="Ma J."/>
        </authorList>
    </citation>
    <scope>NUCLEOTIDE SEQUENCE [LARGE SCALE GENOMIC DNA]</scope>
    <source>
        <strain evidence="12">CGMCC 1.16305</strain>
    </source>
</reference>
<evidence type="ECO:0000256" key="6">
    <source>
        <dbReference type="ARBA" id="ARBA00023136"/>
    </source>
</evidence>
<evidence type="ECO:0000256" key="4">
    <source>
        <dbReference type="ARBA" id="ARBA00022692"/>
    </source>
</evidence>